<dbReference type="NCBIfam" id="TIGR00254">
    <property type="entry name" value="GGDEF"/>
    <property type="match status" value="1"/>
</dbReference>
<dbReference type="EMBL" id="BLXZ01000004">
    <property type="protein sequence ID" value="GFO68700.1"/>
    <property type="molecule type" value="Genomic_DNA"/>
</dbReference>
<dbReference type="AlphaFoldDB" id="A0A6V8N8G9"/>
<organism evidence="5 6">
    <name type="scientific">Geomonas limicola</name>
    <dbReference type="NCBI Taxonomy" id="2740186"/>
    <lineage>
        <taxon>Bacteria</taxon>
        <taxon>Pseudomonadati</taxon>
        <taxon>Thermodesulfobacteriota</taxon>
        <taxon>Desulfuromonadia</taxon>
        <taxon>Geobacterales</taxon>
        <taxon>Geobacteraceae</taxon>
        <taxon>Geomonas</taxon>
    </lineage>
</organism>
<reference evidence="6" key="1">
    <citation type="submission" date="2020-06" db="EMBL/GenBank/DDBJ databases">
        <title>Draft genomic sequecing of Geomonas sp. Red745.</title>
        <authorList>
            <person name="Itoh H."/>
            <person name="Xu Z.X."/>
            <person name="Ushijima N."/>
            <person name="Masuda Y."/>
            <person name="Shiratori Y."/>
            <person name="Senoo K."/>
        </authorList>
    </citation>
    <scope>NUCLEOTIDE SEQUENCE [LARGE SCALE GENOMIC DNA]</scope>
    <source>
        <strain evidence="6">Red745</strain>
    </source>
</reference>
<sequence length="354" mass="38199">MRVVKAVGRTEPGEERRSVHRGQSTHGRGGVLPQRLREARFTVEFCRAVYAHLDPAEVCATAAALLQEHFEYGLAIFSFAPESDLDCLAFVPTRRPSGKTELQCLVLDRLHAAQVQGGASRNASGVLGAEVSFGLPGVPGELRLFQVAETFHPLSRSFLGGVAECLSAALIKARDHNRLRELALRDAMTGLFNRRAFRELLSIEAGRRGAGPLSVLMIDIDNFKAINDRFGHPAGDEVIMAVGRAIGAECRGGDLAARYGGEEFAVLLPGAEAANAAGVAERIRNRIAGLDFSFVYPDFTVTGSLGVACRRDPNGSVDELLREADDALYVAKRSGKNRVSVHEAALHDFSTLNH</sequence>
<dbReference type="EC" id="2.7.7.65" evidence="1"/>
<dbReference type="Pfam" id="PF00990">
    <property type="entry name" value="GGDEF"/>
    <property type="match status" value="1"/>
</dbReference>
<dbReference type="GO" id="GO:1902201">
    <property type="term" value="P:negative regulation of bacterial-type flagellum-dependent cell motility"/>
    <property type="evidence" value="ECO:0007669"/>
    <property type="project" value="TreeGrafter"/>
</dbReference>
<feature type="domain" description="GGDEF" evidence="4">
    <location>
        <begin position="211"/>
        <end position="344"/>
    </location>
</feature>
<evidence type="ECO:0000256" key="2">
    <source>
        <dbReference type="ARBA" id="ARBA00034247"/>
    </source>
</evidence>
<dbReference type="GO" id="GO:0005886">
    <property type="term" value="C:plasma membrane"/>
    <property type="evidence" value="ECO:0007669"/>
    <property type="project" value="TreeGrafter"/>
</dbReference>
<dbReference type="PROSITE" id="PS50887">
    <property type="entry name" value="GGDEF"/>
    <property type="match status" value="1"/>
</dbReference>
<dbReference type="SUPFAM" id="SSF55073">
    <property type="entry name" value="Nucleotide cyclase"/>
    <property type="match status" value="1"/>
</dbReference>
<proteinExistence type="predicted"/>
<comment type="catalytic activity">
    <reaction evidence="2">
        <text>2 GTP = 3',3'-c-di-GMP + 2 diphosphate</text>
        <dbReference type="Rhea" id="RHEA:24898"/>
        <dbReference type="ChEBI" id="CHEBI:33019"/>
        <dbReference type="ChEBI" id="CHEBI:37565"/>
        <dbReference type="ChEBI" id="CHEBI:58805"/>
        <dbReference type="EC" id="2.7.7.65"/>
    </reaction>
</comment>
<dbReference type="Proteomes" id="UP000587586">
    <property type="component" value="Unassembled WGS sequence"/>
</dbReference>
<protein>
    <recommendedName>
        <fullName evidence="1">diguanylate cyclase</fullName>
        <ecNumber evidence="1">2.7.7.65</ecNumber>
    </recommendedName>
</protein>
<dbReference type="GO" id="GO:0052621">
    <property type="term" value="F:diguanylate cyclase activity"/>
    <property type="evidence" value="ECO:0007669"/>
    <property type="project" value="UniProtKB-EC"/>
</dbReference>
<comment type="caution">
    <text evidence="5">The sequence shown here is derived from an EMBL/GenBank/DDBJ whole genome shotgun (WGS) entry which is preliminary data.</text>
</comment>
<evidence type="ECO:0000313" key="6">
    <source>
        <dbReference type="Proteomes" id="UP000587586"/>
    </source>
</evidence>
<evidence type="ECO:0000256" key="3">
    <source>
        <dbReference type="SAM" id="MobiDB-lite"/>
    </source>
</evidence>
<dbReference type="CDD" id="cd01949">
    <property type="entry name" value="GGDEF"/>
    <property type="match status" value="1"/>
</dbReference>
<dbReference type="PANTHER" id="PTHR45138:SF9">
    <property type="entry name" value="DIGUANYLATE CYCLASE DGCM-RELATED"/>
    <property type="match status" value="1"/>
</dbReference>
<dbReference type="SMART" id="SM00267">
    <property type="entry name" value="GGDEF"/>
    <property type="match status" value="1"/>
</dbReference>
<evidence type="ECO:0000259" key="4">
    <source>
        <dbReference type="PROSITE" id="PS50887"/>
    </source>
</evidence>
<gene>
    <name evidence="5" type="ORF">GMLC_22790</name>
</gene>
<dbReference type="InterPro" id="IPR050469">
    <property type="entry name" value="Diguanylate_Cyclase"/>
</dbReference>
<keyword evidence="6" id="KW-1185">Reference proteome</keyword>
<dbReference type="Gene3D" id="3.30.70.270">
    <property type="match status" value="1"/>
</dbReference>
<evidence type="ECO:0000313" key="5">
    <source>
        <dbReference type="EMBL" id="GFO68700.1"/>
    </source>
</evidence>
<dbReference type="InterPro" id="IPR043128">
    <property type="entry name" value="Rev_trsase/Diguanyl_cyclase"/>
</dbReference>
<dbReference type="RefSeq" id="WP_183361252.1">
    <property type="nucleotide sequence ID" value="NZ_BLXZ01000004.1"/>
</dbReference>
<dbReference type="GO" id="GO:0043709">
    <property type="term" value="P:cell adhesion involved in single-species biofilm formation"/>
    <property type="evidence" value="ECO:0007669"/>
    <property type="project" value="TreeGrafter"/>
</dbReference>
<dbReference type="FunFam" id="3.30.70.270:FF:000001">
    <property type="entry name" value="Diguanylate cyclase domain protein"/>
    <property type="match status" value="1"/>
</dbReference>
<feature type="region of interest" description="Disordered" evidence="3">
    <location>
        <begin position="1"/>
        <end position="30"/>
    </location>
</feature>
<dbReference type="InterPro" id="IPR029787">
    <property type="entry name" value="Nucleotide_cyclase"/>
</dbReference>
<evidence type="ECO:0000256" key="1">
    <source>
        <dbReference type="ARBA" id="ARBA00012528"/>
    </source>
</evidence>
<accession>A0A6V8N8G9</accession>
<dbReference type="PANTHER" id="PTHR45138">
    <property type="entry name" value="REGULATORY COMPONENTS OF SENSORY TRANSDUCTION SYSTEM"/>
    <property type="match status" value="1"/>
</dbReference>
<name>A0A6V8N8G9_9BACT</name>
<dbReference type="InterPro" id="IPR000160">
    <property type="entry name" value="GGDEF_dom"/>
</dbReference>